<accession>A0ABQ8U361</accession>
<keyword evidence="2" id="KW-1185">Reference proteome</keyword>
<dbReference type="EMBL" id="JAJSOF020000001">
    <property type="protein sequence ID" value="KAJ4452102.1"/>
    <property type="molecule type" value="Genomic_DNA"/>
</dbReference>
<organism evidence="1 2">
    <name type="scientific">Periplaneta americana</name>
    <name type="common">American cockroach</name>
    <name type="synonym">Blatta americana</name>
    <dbReference type="NCBI Taxonomy" id="6978"/>
    <lineage>
        <taxon>Eukaryota</taxon>
        <taxon>Metazoa</taxon>
        <taxon>Ecdysozoa</taxon>
        <taxon>Arthropoda</taxon>
        <taxon>Hexapoda</taxon>
        <taxon>Insecta</taxon>
        <taxon>Pterygota</taxon>
        <taxon>Neoptera</taxon>
        <taxon>Polyneoptera</taxon>
        <taxon>Dictyoptera</taxon>
        <taxon>Blattodea</taxon>
        <taxon>Blattoidea</taxon>
        <taxon>Blattidae</taxon>
        <taxon>Blattinae</taxon>
        <taxon>Periplaneta</taxon>
    </lineage>
</organism>
<comment type="caution">
    <text evidence="1">The sequence shown here is derived from an EMBL/GenBank/DDBJ whole genome shotgun (WGS) entry which is preliminary data.</text>
</comment>
<protein>
    <submittedName>
        <fullName evidence="1">Uncharacterized protein</fullName>
    </submittedName>
</protein>
<dbReference type="Proteomes" id="UP001148838">
    <property type="component" value="Unassembled WGS sequence"/>
</dbReference>
<reference evidence="1 2" key="1">
    <citation type="journal article" date="2022" name="Allergy">
        <title>Genome assembly and annotation of Periplaneta americana reveal a comprehensive cockroach allergen profile.</title>
        <authorList>
            <person name="Wang L."/>
            <person name="Xiong Q."/>
            <person name="Saelim N."/>
            <person name="Wang L."/>
            <person name="Nong W."/>
            <person name="Wan A.T."/>
            <person name="Shi M."/>
            <person name="Liu X."/>
            <person name="Cao Q."/>
            <person name="Hui J.H.L."/>
            <person name="Sookrung N."/>
            <person name="Leung T.F."/>
            <person name="Tungtrongchitr A."/>
            <person name="Tsui S.K.W."/>
        </authorList>
    </citation>
    <scope>NUCLEOTIDE SEQUENCE [LARGE SCALE GENOMIC DNA]</scope>
    <source>
        <strain evidence="1">PWHHKU_190912</strain>
    </source>
</reference>
<gene>
    <name evidence="1" type="ORF">ANN_03618</name>
</gene>
<evidence type="ECO:0000313" key="2">
    <source>
        <dbReference type="Proteomes" id="UP001148838"/>
    </source>
</evidence>
<evidence type="ECO:0000313" key="1">
    <source>
        <dbReference type="EMBL" id="KAJ4452102.1"/>
    </source>
</evidence>
<proteinExistence type="predicted"/>
<sequence>MRACSSPHGEEIFHEISASVWNRCPPSIVMHLGSYDTQRNPVANTNYNGWGIIVLITRYLHSGWMIVHLCFDITFANDERSIFCARCIVVTRSDLSLFVCNVGWRKGNPTQYDLRSIAYPPIWDELHAHRSSTRIDLQYSRSFSGPDVSRERGRQCCRYV</sequence>
<name>A0ABQ8U361_PERAM</name>